<accession>A0A7M1KFW5</accession>
<sequence length="372" mass="42198">MDIWDWVGKLKAELRESGKGQAVDSLDRMLQHIFNLEVVQAQALLPEVKALAKTVGHPWLEVFVGHWEMRNRVGSLLEGETALAQVVALFERANREDAQQCPQSVCVTQDLVSCYANVDGAGWAQERIAVCDEALQRLAPRLGCFSCMSYEKADAILDDGRPEDALAFLDEQQAKIVAAGQPIYDCMHEVRIAALLRLKRPEHAWSVMVEWDSGVKGQEWLTERQQRLMYKAQVLAHLQRDDEAWALLLAENELIPRYRLFWLRALEELLQRAPERNNQALANLLQQVIEQHDRYGAHRLVIQVAAISIPLALQREDLAQAHHHLELARSHVGQLRRDRGAQALLESLARQIDAACPQGEPTLPFRFGRQNS</sequence>
<gene>
    <name evidence="1" type="ORF">IMF22_26650</name>
</gene>
<protein>
    <submittedName>
        <fullName evidence="1">Uncharacterized protein</fullName>
    </submittedName>
</protein>
<name>A0A7M1KFW5_9PSED</name>
<dbReference type="EMBL" id="CP063073">
    <property type="protein sequence ID" value="QOQ75014.1"/>
    <property type="molecule type" value="Genomic_DNA"/>
</dbReference>
<dbReference type="RefSeq" id="WP_197626584.1">
    <property type="nucleotide sequence ID" value="NZ_CP063073.1"/>
</dbReference>
<dbReference type="Proteomes" id="UP000594923">
    <property type="component" value="Chromosome"/>
</dbReference>
<organism evidence="1 2">
    <name type="scientific">Pseudomonas poae</name>
    <dbReference type="NCBI Taxonomy" id="200451"/>
    <lineage>
        <taxon>Bacteria</taxon>
        <taxon>Pseudomonadati</taxon>
        <taxon>Pseudomonadota</taxon>
        <taxon>Gammaproteobacteria</taxon>
        <taxon>Pseudomonadales</taxon>
        <taxon>Pseudomonadaceae</taxon>
        <taxon>Pseudomonas</taxon>
    </lineage>
</organism>
<proteinExistence type="predicted"/>
<reference evidence="1 2" key="1">
    <citation type="submission" date="2020-10" db="EMBL/GenBank/DDBJ databases">
        <title>High quality whole genome sequence of Pseudomonas poae PMA22.</title>
        <authorList>
            <person name="Hernandez J.G."/>
            <person name="Rodriguez P."/>
            <person name="Cuevas C."/>
            <person name="de la Calle F."/>
            <person name="Galan B."/>
            <person name="Garcia J.L."/>
        </authorList>
    </citation>
    <scope>NUCLEOTIDE SEQUENCE [LARGE SCALE GENOMIC DNA]</scope>
    <source>
        <strain evidence="1 2">PMA22</strain>
    </source>
</reference>
<evidence type="ECO:0000313" key="2">
    <source>
        <dbReference type="Proteomes" id="UP000594923"/>
    </source>
</evidence>
<evidence type="ECO:0000313" key="1">
    <source>
        <dbReference type="EMBL" id="QOQ75014.1"/>
    </source>
</evidence>
<dbReference type="AlphaFoldDB" id="A0A7M1KFW5"/>